<name>A0AA90P2B3_9GAMM</name>
<organism evidence="1 2">
    <name type="scientific">Candidatus Endonucleibacter bathymodioli</name>
    <dbReference type="NCBI Taxonomy" id="539814"/>
    <lineage>
        <taxon>Bacteria</taxon>
        <taxon>Pseudomonadati</taxon>
        <taxon>Pseudomonadota</taxon>
        <taxon>Gammaproteobacteria</taxon>
        <taxon>Oceanospirillales</taxon>
        <taxon>Endozoicomonadaceae</taxon>
        <taxon>Candidatus Endonucleibacter</taxon>
    </lineage>
</organism>
<comment type="caution">
    <text evidence="1">The sequence shown here is derived from an EMBL/GenBank/DDBJ whole genome shotgun (WGS) entry which is preliminary data.</text>
</comment>
<accession>A0AA90P2B3</accession>
<dbReference type="EMBL" id="JASXSV010000020">
    <property type="protein sequence ID" value="MDP0589781.1"/>
    <property type="molecule type" value="Genomic_DNA"/>
</dbReference>
<evidence type="ECO:0000313" key="1">
    <source>
        <dbReference type="EMBL" id="MDP0589781.1"/>
    </source>
</evidence>
<dbReference type="AlphaFoldDB" id="A0AA90P2B3"/>
<evidence type="ECO:0000313" key="2">
    <source>
        <dbReference type="Proteomes" id="UP001178148"/>
    </source>
</evidence>
<proteinExistence type="predicted"/>
<gene>
    <name evidence="1" type="ORF">QS748_11560</name>
</gene>
<protein>
    <submittedName>
        <fullName evidence="1">Uncharacterized protein</fullName>
    </submittedName>
</protein>
<dbReference type="Proteomes" id="UP001178148">
    <property type="component" value="Unassembled WGS sequence"/>
</dbReference>
<keyword evidence="2" id="KW-1185">Reference proteome</keyword>
<reference evidence="1 2" key="1">
    <citation type="journal article" date="2023" name="bioRxiv">
        <title>An intranuclear bacterial parasite of deep-sea mussels expresses apoptosis inhibitors acquired from its host.</title>
        <authorList>
            <person name="Gonzalez Porras M.A."/>
            <person name="Assie A."/>
            <person name="Tietjen M."/>
            <person name="Violette M."/>
            <person name="Kleiner M."/>
            <person name="Gruber-Vodicka H."/>
            <person name="Dubilier N."/>
            <person name="Leisch N."/>
        </authorList>
    </citation>
    <scope>NUCLEOTIDE SEQUENCE [LARGE SCALE GENOMIC DNA]</scope>
    <source>
        <strain evidence="1">IAP13</strain>
    </source>
</reference>
<sequence>MQRYRAKVSLYLLRKNISHNNGAVFKYFPNEIHLSLEKEQQLEFTAPLSKALKILGNRISQLMMQSQRSKRCLC</sequence>